<dbReference type="InterPro" id="IPR053148">
    <property type="entry name" value="PD-DEXK-like_domain"/>
</dbReference>
<dbReference type="EMBL" id="CP063169">
    <property type="protein sequence ID" value="QOR71607.1"/>
    <property type="molecule type" value="Genomic_DNA"/>
</dbReference>
<dbReference type="AlphaFoldDB" id="A0A7M1SX44"/>
<dbReference type="Pfam" id="PF17761">
    <property type="entry name" value="DUF1016_N"/>
    <property type="match status" value="1"/>
</dbReference>
<sequence>MTSLVPDGYAATLEQLKREVHGARLRVQRQANTELLKLWWRIGRTILERQAEHGWGAKVLEQLAADLRAEFPMMKGFSRRNLHYMRSFAQAWPEEAVVVQRPVAQLPWGHVIEMLDKLDDQDLREWYAAKDVHHGWSRPVLAAQISTRLHEREGAAPTNFSSALDSPDSDLAQQLTKDPYALDFLSGDSDIRERELEDRLASRIVDTLRELGHEFAFVGRQVHFEVDGSDFYADLVFFHVEQLRYVVIELKTERFAPGHASQLGFYVSVIDDRLRLPEKHLPTVGILMVADKSDTVVRYSLAGTNQPIAVSRYELSQEDREGLPDERALVSAFRDGLRP</sequence>
<evidence type="ECO:0000313" key="4">
    <source>
        <dbReference type="Proteomes" id="UP000593758"/>
    </source>
</evidence>
<evidence type="ECO:0000259" key="2">
    <source>
        <dbReference type="Pfam" id="PF17761"/>
    </source>
</evidence>
<dbReference type="InterPro" id="IPR041527">
    <property type="entry name" value="YhcG_N"/>
</dbReference>
<keyword evidence="4" id="KW-1185">Reference proteome</keyword>
<accession>A0A7M1SX44</accession>
<feature type="domain" description="YhcG N-terminal" evidence="2">
    <location>
        <begin position="16"/>
        <end position="152"/>
    </location>
</feature>
<reference evidence="3 4" key="1">
    <citation type="submission" date="2020-10" db="EMBL/GenBank/DDBJ databases">
        <title>Haloactinobacterium sp. RN3S43, a bacterium isolated from saline soil.</title>
        <authorList>
            <person name="Sun J.-Q."/>
        </authorList>
    </citation>
    <scope>NUCLEOTIDE SEQUENCE [LARGE SCALE GENOMIC DNA]</scope>
    <source>
        <strain evidence="3 4">RN3S43</strain>
    </source>
</reference>
<dbReference type="InterPro" id="IPR009362">
    <property type="entry name" value="YhcG_C"/>
</dbReference>
<name>A0A7M1SX44_9MICO</name>
<dbReference type="KEGG" id="halt:IM660_04780"/>
<dbReference type="Pfam" id="PF06250">
    <property type="entry name" value="YhcG_C"/>
    <property type="match status" value="1"/>
</dbReference>
<dbReference type="PANTHER" id="PTHR30547:SF0">
    <property type="entry name" value="BLR8175 PROTEIN"/>
    <property type="match status" value="1"/>
</dbReference>
<dbReference type="InterPro" id="IPR011856">
    <property type="entry name" value="tRNA_endonuc-like_dom_sf"/>
</dbReference>
<gene>
    <name evidence="3" type="ORF">IM660_04780</name>
</gene>
<dbReference type="RefSeq" id="WP_193498263.1">
    <property type="nucleotide sequence ID" value="NZ_CP063169.1"/>
</dbReference>
<dbReference type="Gene3D" id="3.40.1350.10">
    <property type="match status" value="1"/>
</dbReference>
<feature type="domain" description="YhcG PDDEXK nuclease" evidence="1">
    <location>
        <begin position="173"/>
        <end position="319"/>
    </location>
</feature>
<evidence type="ECO:0000313" key="3">
    <source>
        <dbReference type="EMBL" id="QOR71607.1"/>
    </source>
</evidence>
<dbReference type="GO" id="GO:0003676">
    <property type="term" value="F:nucleic acid binding"/>
    <property type="evidence" value="ECO:0007669"/>
    <property type="project" value="InterPro"/>
</dbReference>
<dbReference type="PANTHER" id="PTHR30547">
    <property type="entry name" value="UNCHARACTERIZED PROTEIN YHCG-RELATED"/>
    <property type="match status" value="1"/>
</dbReference>
<organism evidence="3 4">
    <name type="scientific">Ruania alkalisoli</name>
    <dbReference type="NCBI Taxonomy" id="2779775"/>
    <lineage>
        <taxon>Bacteria</taxon>
        <taxon>Bacillati</taxon>
        <taxon>Actinomycetota</taxon>
        <taxon>Actinomycetes</taxon>
        <taxon>Micrococcales</taxon>
        <taxon>Ruaniaceae</taxon>
        <taxon>Ruania</taxon>
    </lineage>
</organism>
<proteinExistence type="predicted"/>
<dbReference type="Proteomes" id="UP000593758">
    <property type="component" value="Chromosome"/>
</dbReference>
<evidence type="ECO:0000259" key="1">
    <source>
        <dbReference type="Pfam" id="PF06250"/>
    </source>
</evidence>
<protein>
    <submittedName>
        <fullName evidence="3">DUF1016 family protein</fullName>
    </submittedName>
</protein>